<keyword evidence="4" id="KW-0106">Calcium</keyword>
<keyword evidence="3" id="KW-0732">Signal</keyword>
<feature type="compositionally biased region" description="Acidic residues" evidence="10">
    <location>
        <begin position="414"/>
        <end position="423"/>
    </location>
</feature>
<dbReference type="PROSITE" id="PS51465">
    <property type="entry name" value="KAZAL_2"/>
    <property type="match status" value="1"/>
</dbReference>
<dbReference type="SUPFAM" id="SSF57610">
    <property type="entry name" value="Thyroglobulin type-1 domain"/>
    <property type="match status" value="1"/>
</dbReference>
<dbReference type="InterPro" id="IPR036058">
    <property type="entry name" value="Kazal_dom_sf"/>
</dbReference>
<evidence type="ECO:0000256" key="3">
    <source>
        <dbReference type="ARBA" id="ARBA00022729"/>
    </source>
</evidence>
<evidence type="ECO:0000256" key="9">
    <source>
        <dbReference type="PROSITE-ProRule" id="PRU00500"/>
    </source>
</evidence>
<evidence type="ECO:0000259" key="11">
    <source>
        <dbReference type="PROSITE" id="PS50222"/>
    </source>
</evidence>
<protein>
    <submittedName>
        <fullName evidence="14">Uncharacterized protein</fullName>
    </submittedName>
</protein>
<evidence type="ECO:0000256" key="7">
    <source>
        <dbReference type="ARBA" id="ARBA00023180"/>
    </source>
</evidence>
<feature type="domain" description="Kazal-like" evidence="13">
    <location>
        <begin position="39"/>
        <end position="90"/>
    </location>
</feature>
<accession>A0A9P0P6L1</accession>
<dbReference type="PROSITE" id="PS50222">
    <property type="entry name" value="EF_HAND_2"/>
    <property type="match status" value="1"/>
</dbReference>
<feature type="disulfide bond" evidence="9">
    <location>
        <begin position="364"/>
        <end position="371"/>
    </location>
</feature>
<dbReference type="GO" id="GO:0050840">
    <property type="term" value="F:extracellular matrix binding"/>
    <property type="evidence" value="ECO:0007669"/>
    <property type="project" value="TreeGrafter"/>
</dbReference>
<dbReference type="PROSITE" id="PS00484">
    <property type="entry name" value="THYROGLOBULIN_1_1"/>
    <property type="match status" value="1"/>
</dbReference>
<gene>
    <name evidence="14" type="ORF">ACAOBT_LOCUS7393</name>
</gene>
<dbReference type="Gene3D" id="1.10.238.10">
    <property type="entry name" value="EF-hand"/>
    <property type="match status" value="1"/>
</dbReference>
<dbReference type="PROSITE" id="PS51162">
    <property type="entry name" value="THYROGLOBULIN_1_2"/>
    <property type="match status" value="1"/>
</dbReference>
<dbReference type="SMART" id="SM00280">
    <property type="entry name" value="KAZAL"/>
    <property type="match status" value="1"/>
</dbReference>
<evidence type="ECO:0000313" key="14">
    <source>
        <dbReference type="EMBL" id="CAH1967410.1"/>
    </source>
</evidence>
<dbReference type="Proteomes" id="UP001152888">
    <property type="component" value="Unassembled WGS sequence"/>
</dbReference>
<evidence type="ECO:0000256" key="1">
    <source>
        <dbReference type="ARBA" id="ARBA00004613"/>
    </source>
</evidence>
<reference evidence="14" key="1">
    <citation type="submission" date="2022-03" db="EMBL/GenBank/DDBJ databases">
        <authorList>
            <person name="Sayadi A."/>
        </authorList>
    </citation>
    <scope>NUCLEOTIDE SEQUENCE</scope>
</reference>
<dbReference type="Pfam" id="PF00086">
    <property type="entry name" value="Thyroglobulin_1"/>
    <property type="match status" value="1"/>
</dbReference>
<dbReference type="CDD" id="cd00191">
    <property type="entry name" value="TY"/>
    <property type="match status" value="1"/>
</dbReference>
<evidence type="ECO:0000256" key="6">
    <source>
        <dbReference type="ARBA" id="ARBA00023157"/>
    </source>
</evidence>
<dbReference type="InterPro" id="IPR019577">
    <property type="entry name" value="SPARC/Testican_Ca-bd-dom"/>
</dbReference>
<keyword evidence="2" id="KW-0964">Secreted</keyword>
<dbReference type="CDD" id="cd00104">
    <property type="entry name" value="KAZAL_FS"/>
    <property type="match status" value="1"/>
</dbReference>
<dbReference type="InterPro" id="IPR011992">
    <property type="entry name" value="EF-hand-dom_pair"/>
</dbReference>
<dbReference type="GO" id="GO:0005509">
    <property type="term" value="F:calcium ion binding"/>
    <property type="evidence" value="ECO:0007669"/>
    <property type="project" value="InterPro"/>
</dbReference>
<keyword evidence="7" id="KW-0325">Glycoprotein</keyword>
<evidence type="ECO:0000256" key="8">
    <source>
        <dbReference type="ARBA" id="ARBA00023207"/>
    </source>
</evidence>
<dbReference type="PROSITE" id="PS00018">
    <property type="entry name" value="EF_HAND_1"/>
    <property type="match status" value="1"/>
</dbReference>
<dbReference type="GO" id="GO:0005518">
    <property type="term" value="F:collagen binding"/>
    <property type="evidence" value="ECO:0007669"/>
    <property type="project" value="TreeGrafter"/>
</dbReference>
<comment type="subcellular location">
    <subcellularLocation>
        <location evidence="1">Secreted</location>
    </subcellularLocation>
</comment>
<evidence type="ECO:0000259" key="13">
    <source>
        <dbReference type="PROSITE" id="PS51465"/>
    </source>
</evidence>
<feature type="domain" description="EF-hand" evidence="11">
    <location>
        <begin position="262"/>
        <end position="297"/>
    </location>
</feature>
<dbReference type="AlphaFoldDB" id="A0A9P0P6L1"/>
<dbReference type="SMART" id="SM00054">
    <property type="entry name" value="EFh"/>
    <property type="match status" value="2"/>
</dbReference>
<organism evidence="14 15">
    <name type="scientific">Acanthoscelides obtectus</name>
    <name type="common">Bean weevil</name>
    <name type="synonym">Bruchus obtectus</name>
    <dbReference type="NCBI Taxonomy" id="200917"/>
    <lineage>
        <taxon>Eukaryota</taxon>
        <taxon>Metazoa</taxon>
        <taxon>Ecdysozoa</taxon>
        <taxon>Arthropoda</taxon>
        <taxon>Hexapoda</taxon>
        <taxon>Insecta</taxon>
        <taxon>Pterygota</taxon>
        <taxon>Neoptera</taxon>
        <taxon>Endopterygota</taxon>
        <taxon>Coleoptera</taxon>
        <taxon>Polyphaga</taxon>
        <taxon>Cucujiformia</taxon>
        <taxon>Chrysomeloidea</taxon>
        <taxon>Chrysomelidae</taxon>
        <taxon>Bruchinae</taxon>
        <taxon>Bruchini</taxon>
        <taxon>Acanthoscelides</taxon>
    </lineage>
</organism>
<keyword evidence="8" id="KW-0357">Heparan sulfate</keyword>
<dbReference type="OrthoDB" id="8875634at2759"/>
<comment type="caution">
    <text evidence="9">Lacks conserved residue(s) required for the propagation of feature annotation.</text>
</comment>
<dbReference type="Pfam" id="PF10591">
    <property type="entry name" value="SPARC_Ca_bdg"/>
    <property type="match status" value="1"/>
</dbReference>
<keyword evidence="5" id="KW-0654">Proteoglycan</keyword>
<name>A0A9P0P6L1_ACAOB</name>
<evidence type="ECO:0000256" key="2">
    <source>
        <dbReference type="ARBA" id="ARBA00022525"/>
    </source>
</evidence>
<dbReference type="Pfam" id="PF07648">
    <property type="entry name" value="Kazal_2"/>
    <property type="match status" value="1"/>
</dbReference>
<sequence>MDIVVPKPSTQTEESKDEDDDDVFYDTEDEPESDSEDETDSSVVCKACPVVKPVFLCGSDNRTYSSLCRLDYHNCIHHTSIRVVCKGFCPCKDNNDDRIRKKQRQADKLNQFMNKYKATLDKTGTGLGSSINGVAKPPSRPSLAISKADQLYTFTPQDFKYDNKHYKYIKYTKYNNDKELSSNSIYSDDKERVRGYNEVLDDDKTSFGGAASASSYPQKQCSPAALQAMGNRLLDWFSVVMADSAKRKRFKTKSKVHWTSSCKKPEVKWMFQHLDANGDGRLSLQELYDLEHDQREACLKPFLQRCDVDRDVFVSALEWCKCFSRSERPCAAVSRKIIHAAGDSQLGVYIPDCDNQGYYKPVQCHSAIGMCWCVDKHGVEFANTRSHAKPNCDPLLSKENDLSKQLTSNLVDNSSDDEDDNDQNMEGSADHPSDY</sequence>
<dbReference type="EMBL" id="CAKOFQ010006744">
    <property type="protein sequence ID" value="CAH1967410.1"/>
    <property type="molecule type" value="Genomic_DNA"/>
</dbReference>
<feature type="region of interest" description="Disordered" evidence="10">
    <location>
        <begin position="406"/>
        <end position="435"/>
    </location>
</feature>
<evidence type="ECO:0000256" key="5">
    <source>
        <dbReference type="ARBA" id="ARBA00022974"/>
    </source>
</evidence>
<dbReference type="InterPro" id="IPR002350">
    <property type="entry name" value="Kazal_dom"/>
</dbReference>
<dbReference type="SUPFAM" id="SSF47473">
    <property type="entry name" value="EF-hand"/>
    <property type="match status" value="1"/>
</dbReference>
<feature type="compositionally biased region" description="Acidic residues" evidence="10">
    <location>
        <begin position="15"/>
        <end position="40"/>
    </location>
</feature>
<dbReference type="GO" id="GO:0005615">
    <property type="term" value="C:extracellular space"/>
    <property type="evidence" value="ECO:0007669"/>
    <property type="project" value="TreeGrafter"/>
</dbReference>
<keyword evidence="15" id="KW-1185">Reference proteome</keyword>
<dbReference type="Gene3D" id="3.30.60.30">
    <property type="match status" value="1"/>
</dbReference>
<dbReference type="InterPro" id="IPR036857">
    <property type="entry name" value="Thyroglobulin_1_sf"/>
</dbReference>
<dbReference type="PANTHER" id="PTHR13866:SF30">
    <property type="match status" value="1"/>
</dbReference>
<dbReference type="Gene3D" id="4.10.800.10">
    <property type="entry name" value="Thyroglobulin type-1"/>
    <property type="match status" value="1"/>
</dbReference>
<feature type="domain" description="Thyroglobulin type-1" evidence="12">
    <location>
        <begin position="327"/>
        <end position="392"/>
    </location>
</feature>
<evidence type="ECO:0000313" key="15">
    <source>
        <dbReference type="Proteomes" id="UP001152888"/>
    </source>
</evidence>
<dbReference type="InterPro" id="IPR000716">
    <property type="entry name" value="Thyroglobulin_1"/>
</dbReference>
<evidence type="ECO:0000259" key="12">
    <source>
        <dbReference type="PROSITE" id="PS51162"/>
    </source>
</evidence>
<keyword evidence="6 9" id="KW-1015">Disulfide bond</keyword>
<proteinExistence type="predicted"/>
<dbReference type="InterPro" id="IPR002048">
    <property type="entry name" value="EF_hand_dom"/>
</dbReference>
<dbReference type="SMART" id="SM00211">
    <property type="entry name" value="TY"/>
    <property type="match status" value="1"/>
</dbReference>
<dbReference type="PANTHER" id="PTHR13866">
    <property type="entry name" value="SPARC OSTEONECTIN"/>
    <property type="match status" value="1"/>
</dbReference>
<dbReference type="SUPFAM" id="SSF100895">
    <property type="entry name" value="Kazal-type serine protease inhibitors"/>
    <property type="match status" value="1"/>
</dbReference>
<evidence type="ECO:0000256" key="10">
    <source>
        <dbReference type="SAM" id="MobiDB-lite"/>
    </source>
</evidence>
<feature type="region of interest" description="Disordered" evidence="10">
    <location>
        <begin position="1"/>
        <end position="40"/>
    </location>
</feature>
<comment type="caution">
    <text evidence="14">The sequence shown here is derived from an EMBL/GenBank/DDBJ whole genome shotgun (WGS) entry which is preliminary data.</text>
</comment>
<evidence type="ECO:0000256" key="4">
    <source>
        <dbReference type="ARBA" id="ARBA00022837"/>
    </source>
</evidence>
<dbReference type="InterPro" id="IPR018247">
    <property type="entry name" value="EF_Hand_1_Ca_BS"/>
</dbReference>